<comment type="caution">
    <text evidence="2">The sequence shown here is derived from an EMBL/GenBank/DDBJ whole genome shotgun (WGS) entry which is preliminary data.</text>
</comment>
<dbReference type="InterPro" id="IPR044855">
    <property type="entry name" value="CoA-Trfase_III_dom3_sf"/>
</dbReference>
<proteinExistence type="predicted"/>
<gene>
    <name evidence="2" type="ORF">EV378_2040</name>
</gene>
<evidence type="ECO:0000256" key="1">
    <source>
        <dbReference type="ARBA" id="ARBA00022679"/>
    </source>
</evidence>
<dbReference type="Proteomes" id="UP000295560">
    <property type="component" value="Unassembled WGS sequence"/>
</dbReference>
<dbReference type="EMBL" id="SMFZ01000001">
    <property type="protein sequence ID" value="TCK26211.1"/>
    <property type="molecule type" value="Genomic_DNA"/>
</dbReference>
<reference evidence="2 3" key="1">
    <citation type="submission" date="2019-03" db="EMBL/GenBank/DDBJ databases">
        <title>Sequencing the genomes of 1000 actinobacteria strains.</title>
        <authorList>
            <person name="Klenk H.-P."/>
        </authorList>
    </citation>
    <scope>NUCLEOTIDE SEQUENCE [LARGE SCALE GENOMIC DNA]</scope>
    <source>
        <strain evidence="2 3">DSM 44969</strain>
    </source>
</reference>
<dbReference type="GO" id="GO:0008410">
    <property type="term" value="F:CoA-transferase activity"/>
    <property type="evidence" value="ECO:0007669"/>
    <property type="project" value="TreeGrafter"/>
</dbReference>
<protein>
    <submittedName>
        <fullName evidence="2">Crotonobetainyl-CoA:carnitine CoA-transferase CaiB-like acyl-CoA transferase</fullName>
    </submittedName>
</protein>
<dbReference type="PANTHER" id="PTHR48207">
    <property type="entry name" value="SUCCINATE--HYDROXYMETHYLGLUTARATE COA-TRANSFERASE"/>
    <property type="match status" value="1"/>
</dbReference>
<name>A0A4R1HXK1_PSEEN</name>
<dbReference type="SUPFAM" id="SSF89796">
    <property type="entry name" value="CoA-transferase family III (CaiB/BaiF)"/>
    <property type="match status" value="1"/>
</dbReference>
<accession>A0A4R1HXK1</accession>
<dbReference type="InterPro" id="IPR050483">
    <property type="entry name" value="CoA-transferase_III_domain"/>
</dbReference>
<sequence>MPGPLEGIRVVDLSSMLSGPWAADILGDQGADVVKVEPPGIGDHVRLLPNRSGDLPAMFVNINRSKRSVTLNLKSDDGVAALLRLYETADVVVQNFRPGVVDRLGIGYEDARRVNPRVVYLSISGFGEVGPYAGRRVYDPVVQALSGLTTIQAGSDEARPRLIRTVLPDKLTSVTAAQAVTAALLARERGGEGQHVRVSMLDSVMAFLWASDMGAYTFRDKPMEPEKAASFIDLIYETSTDYMTVSTMRDAEWTAFCRATGREDMIADPRFATAADRDANVNERLEFIQSELHRKPAEEWLELLPEYGVPCAPAMRRRELLDHPQVLASDILLESEHPTAGPLRQTRTAARFEGTVPGPPRGAPLIGQHNAEVLAEAGFSDAEIAALVASGALGDEHTTSGTGAPVAVAAVADSADPTEAAS</sequence>
<dbReference type="Gene3D" id="3.40.50.10540">
    <property type="entry name" value="Crotonobetainyl-coa:carnitine coa-transferase, domain 1"/>
    <property type="match status" value="1"/>
</dbReference>
<evidence type="ECO:0000313" key="3">
    <source>
        <dbReference type="Proteomes" id="UP000295560"/>
    </source>
</evidence>
<evidence type="ECO:0000313" key="2">
    <source>
        <dbReference type="EMBL" id="TCK26211.1"/>
    </source>
</evidence>
<dbReference type="Pfam" id="PF02515">
    <property type="entry name" value="CoA_transf_3"/>
    <property type="match status" value="1"/>
</dbReference>
<dbReference type="AlphaFoldDB" id="A0A4R1HXK1"/>
<organism evidence="2 3">
    <name type="scientific">Pseudonocardia endophytica</name>
    <dbReference type="NCBI Taxonomy" id="401976"/>
    <lineage>
        <taxon>Bacteria</taxon>
        <taxon>Bacillati</taxon>
        <taxon>Actinomycetota</taxon>
        <taxon>Actinomycetes</taxon>
        <taxon>Pseudonocardiales</taxon>
        <taxon>Pseudonocardiaceae</taxon>
        <taxon>Pseudonocardia</taxon>
    </lineage>
</organism>
<dbReference type="Gene3D" id="3.30.1540.10">
    <property type="entry name" value="formyl-coa transferase, domain 3"/>
    <property type="match status" value="1"/>
</dbReference>
<dbReference type="RefSeq" id="WP_165922221.1">
    <property type="nucleotide sequence ID" value="NZ_SMFZ01000001.1"/>
</dbReference>
<keyword evidence="1 2" id="KW-0808">Transferase</keyword>
<dbReference type="InterPro" id="IPR023606">
    <property type="entry name" value="CoA-Trfase_III_dom_1_sf"/>
</dbReference>
<dbReference type="PANTHER" id="PTHR48207:SF4">
    <property type="entry name" value="BLL6097 PROTEIN"/>
    <property type="match status" value="1"/>
</dbReference>
<dbReference type="InterPro" id="IPR003673">
    <property type="entry name" value="CoA-Trfase_fam_III"/>
</dbReference>
<keyword evidence="3" id="KW-1185">Reference proteome</keyword>